<evidence type="ECO:0000256" key="1">
    <source>
        <dbReference type="ARBA" id="ARBA00022801"/>
    </source>
</evidence>
<dbReference type="InterPro" id="IPR022877">
    <property type="entry name" value="UPF0173"/>
</dbReference>
<dbReference type="Gene3D" id="3.60.15.10">
    <property type="entry name" value="Ribonuclease Z/Hydroxyacylglutathione hydrolase-like"/>
    <property type="match status" value="1"/>
</dbReference>
<evidence type="ECO:0000256" key="2">
    <source>
        <dbReference type="HAMAP-Rule" id="MF_00457"/>
    </source>
</evidence>
<reference evidence="4 5" key="1">
    <citation type="submission" date="2021-03" db="EMBL/GenBank/DDBJ databases">
        <title>Enterococcal diversity collection.</title>
        <authorList>
            <person name="Gilmore M.S."/>
            <person name="Schwartzman J."/>
            <person name="Van Tyne D."/>
            <person name="Martin M."/>
            <person name="Earl A.M."/>
            <person name="Manson A.L."/>
            <person name="Straub T."/>
            <person name="Salamzade R."/>
            <person name="Saavedra J."/>
            <person name="Lebreton F."/>
            <person name="Prichula J."/>
            <person name="Schaufler K."/>
            <person name="Gaca A."/>
            <person name="Sgardioli B."/>
            <person name="Wagenaar J."/>
            <person name="Strong T."/>
        </authorList>
    </citation>
    <scope>NUCLEOTIDE SEQUENCE [LARGE SCALE GENOMIC DNA]</scope>
    <source>
        <strain evidence="4 5">DIV0080</strain>
    </source>
</reference>
<organism evidence="4 5">
    <name type="scientific">Candidatus Vagococcus giribetii</name>
    <dbReference type="NCBI Taxonomy" id="2230876"/>
    <lineage>
        <taxon>Bacteria</taxon>
        <taxon>Bacillati</taxon>
        <taxon>Bacillota</taxon>
        <taxon>Bacilli</taxon>
        <taxon>Lactobacillales</taxon>
        <taxon>Enterococcaceae</taxon>
        <taxon>Vagococcus</taxon>
    </lineage>
</organism>
<dbReference type="PANTHER" id="PTHR43546">
    <property type="entry name" value="UPF0173 METAL-DEPENDENT HYDROLASE MJ1163-RELATED"/>
    <property type="match status" value="1"/>
</dbReference>
<evidence type="ECO:0000313" key="4">
    <source>
        <dbReference type="EMBL" id="MBO0477775.1"/>
    </source>
</evidence>
<gene>
    <name evidence="4" type="ORF">DOK76_11880</name>
</gene>
<name>A0ABS3HVJ2_9ENTE</name>
<proteinExistence type="inferred from homology"/>
<evidence type="ECO:0000259" key="3">
    <source>
        <dbReference type="SMART" id="SM00849"/>
    </source>
</evidence>
<dbReference type="NCBIfam" id="NF001911">
    <property type="entry name" value="PRK00685.1"/>
    <property type="match status" value="1"/>
</dbReference>
<dbReference type="EMBL" id="JAFLVX010000035">
    <property type="protein sequence ID" value="MBO0477775.1"/>
    <property type="molecule type" value="Genomic_DNA"/>
</dbReference>
<dbReference type="HAMAP" id="MF_00457">
    <property type="entry name" value="UPF0173"/>
    <property type="match status" value="1"/>
</dbReference>
<dbReference type="GO" id="GO:0016787">
    <property type="term" value="F:hydrolase activity"/>
    <property type="evidence" value="ECO:0007669"/>
    <property type="project" value="UniProtKB-KW"/>
</dbReference>
<accession>A0ABS3HVJ2</accession>
<dbReference type="InterPro" id="IPR036866">
    <property type="entry name" value="RibonucZ/Hydroxyglut_hydro"/>
</dbReference>
<dbReference type="PANTHER" id="PTHR43546:SF3">
    <property type="entry name" value="UPF0173 METAL-DEPENDENT HYDROLASE MJ1163"/>
    <property type="match status" value="1"/>
</dbReference>
<dbReference type="InterPro" id="IPR001279">
    <property type="entry name" value="Metallo-B-lactamas"/>
</dbReference>
<sequence>MKVSYHGHSVVVIETNSGTKLIIDPFISGNELCDLKVEDVSVDYILVTHGHNDHLGDTIEIAKANNATVIACPEIVHYAEKNGVKKTHGMNIGGSFTFPFGTVKMVYAQHSSGFELGEEMIYMGNPAGFVLSIEGKHIYHAGDTALFSDMSLIKEEIDIDLAFLPIGDNFTMGPKDAAKASFFIQPKLSVPIHYNTFPVIKQHPEDFIELLKKDRGLIMATGDSLTL</sequence>
<dbReference type="Proteomes" id="UP000664857">
    <property type="component" value="Unassembled WGS sequence"/>
</dbReference>
<dbReference type="SUPFAM" id="SSF56281">
    <property type="entry name" value="Metallo-hydrolase/oxidoreductase"/>
    <property type="match status" value="1"/>
</dbReference>
<dbReference type="InterPro" id="IPR050114">
    <property type="entry name" value="UPF0173_UPF0282_UlaG_hydrolase"/>
</dbReference>
<keyword evidence="1 2" id="KW-0378">Hydrolase</keyword>
<dbReference type="Pfam" id="PF12706">
    <property type="entry name" value="Lactamase_B_2"/>
    <property type="match status" value="1"/>
</dbReference>
<dbReference type="RefSeq" id="WP_206968064.1">
    <property type="nucleotide sequence ID" value="NZ_JAFLVX010000035.1"/>
</dbReference>
<evidence type="ECO:0000313" key="5">
    <source>
        <dbReference type="Proteomes" id="UP000664857"/>
    </source>
</evidence>
<protein>
    <recommendedName>
        <fullName evidence="2">UPF0173 metal-dependent hydrolase DOK76_11880</fullName>
    </recommendedName>
</protein>
<dbReference type="SMART" id="SM00849">
    <property type="entry name" value="Lactamase_B"/>
    <property type="match status" value="1"/>
</dbReference>
<feature type="domain" description="Metallo-beta-lactamase" evidence="3">
    <location>
        <begin position="7"/>
        <end position="193"/>
    </location>
</feature>
<comment type="caution">
    <text evidence="4">The sequence shown here is derived from an EMBL/GenBank/DDBJ whole genome shotgun (WGS) entry which is preliminary data.</text>
</comment>
<comment type="similarity">
    <text evidence="2">Belongs to the UPF0173 family.</text>
</comment>
<keyword evidence="5" id="KW-1185">Reference proteome</keyword>